<dbReference type="GO" id="GO:0000049">
    <property type="term" value="F:tRNA binding"/>
    <property type="evidence" value="ECO:0007669"/>
    <property type="project" value="TreeGrafter"/>
</dbReference>
<comment type="function">
    <text evidence="21">Catalyzes the methylation of 5-carboxymethyl uridine to 5-methylcarboxymethyl uridine at the wobble position of the anticodon loop in tRNA via its methyltransferase domain. Catalyzes the last step in the formation of 5-methylcarboxymethyl uridine at the wobble position of the anticodon loop in target tRNA. Has a preference for tRNA(Arg) and tRNA(Glu), and does not bind tRNA(Lys). Binds tRNA and catalyzes the iron and alpha-ketoglutarate dependent hydroxylation of 5-methylcarboxymethyl uridine at the wobble position of the anticodon loop in tRNA via its dioxygenase domain, giving rise to 5-(S)-methoxycarbonylhydroxymethyluridine; has a preference for tRNA(Gly). Required for normal survival after DNA damage. May inhibit apoptosis and promote cell survival and angiogenesis.</text>
</comment>
<dbReference type="SUPFAM" id="SSF54928">
    <property type="entry name" value="RNA-binding domain, RBD"/>
    <property type="match status" value="1"/>
</dbReference>
<dbReference type="InterPro" id="IPR000504">
    <property type="entry name" value="RRM_dom"/>
</dbReference>
<dbReference type="GO" id="GO:0044206">
    <property type="term" value="P:UMP salvage"/>
    <property type="evidence" value="ECO:0007669"/>
    <property type="project" value="UniProtKB-UniPathway"/>
</dbReference>
<dbReference type="Proteomes" id="UP000549394">
    <property type="component" value="Unassembled WGS sequence"/>
</dbReference>
<evidence type="ECO:0000259" key="30">
    <source>
        <dbReference type="PROSITE" id="PS51471"/>
    </source>
</evidence>
<keyword evidence="19" id="KW-0511">Multifunctional enzyme</keyword>
<dbReference type="PROSITE" id="PS51471">
    <property type="entry name" value="FE2OG_OXY"/>
    <property type="match status" value="1"/>
</dbReference>
<dbReference type="NCBIfam" id="TIGR00235">
    <property type="entry name" value="udk"/>
    <property type="match status" value="1"/>
</dbReference>
<dbReference type="CDD" id="cd06223">
    <property type="entry name" value="PRTases_typeI"/>
    <property type="match status" value="1"/>
</dbReference>
<dbReference type="PROSITE" id="PS50102">
    <property type="entry name" value="RRM"/>
    <property type="match status" value="1"/>
</dbReference>
<dbReference type="OrthoDB" id="10257085at2759"/>
<evidence type="ECO:0000313" key="32">
    <source>
        <dbReference type="Proteomes" id="UP000549394"/>
    </source>
</evidence>
<keyword evidence="7" id="KW-0963">Cytoplasm</keyword>
<evidence type="ECO:0000256" key="1">
    <source>
        <dbReference type="ARBA" id="ARBA00001954"/>
    </source>
</evidence>
<evidence type="ECO:0000256" key="10">
    <source>
        <dbReference type="ARBA" id="ARBA00022679"/>
    </source>
</evidence>
<dbReference type="Pfam" id="PF00485">
    <property type="entry name" value="PRK"/>
    <property type="match status" value="1"/>
</dbReference>
<comment type="catalytic activity">
    <reaction evidence="22 27">
        <text>cytidine + ATP = CMP + ADP + H(+)</text>
        <dbReference type="Rhea" id="RHEA:24674"/>
        <dbReference type="ChEBI" id="CHEBI:15378"/>
        <dbReference type="ChEBI" id="CHEBI:17562"/>
        <dbReference type="ChEBI" id="CHEBI:30616"/>
        <dbReference type="ChEBI" id="CHEBI:60377"/>
        <dbReference type="ChEBI" id="CHEBI:456216"/>
        <dbReference type="EC" id="2.7.1.48"/>
    </reaction>
</comment>
<dbReference type="InterPro" id="IPR012677">
    <property type="entry name" value="Nucleotide-bd_a/b_plait_sf"/>
</dbReference>
<dbReference type="GO" id="GO:0044211">
    <property type="term" value="P:CTP salvage"/>
    <property type="evidence" value="ECO:0007669"/>
    <property type="project" value="UniProtKB-UniPathway"/>
</dbReference>
<evidence type="ECO:0000256" key="25">
    <source>
        <dbReference type="ARBA" id="ARBA00065923"/>
    </source>
</evidence>
<organism evidence="31 32">
    <name type="scientific">Dimorphilus gyrociliatus</name>
    <dbReference type="NCBI Taxonomy" id="2664684"/>
    <lineage>
        <taxon>Eukaryota</taxon>
        <taxon>Metazoa</taxon>
        <taxon>Spiralia</taxon>
        <taxon>Lophotrochozoa</taxon>
        <taxon>Annelida</taxon>
        <taxon>Polychaeta</taxon>
        <taxon>Polychaeta incertae sedis</taxon>
        <taxon>Dinophilidae</taxon>
        <taxon>Dimorphilus</taxon>
    </lineage>
</organism>
<evidence type="ECO:0000313" key="31">
    <source>
        <dbReference type="EMBL" id="CAD5110994.1"/>
    </source>
</evidence>
<dbReference type="GO" id="GO:0106335">
    <property type="term" value="F:tRNA (5-carboxymethyluridine(34)-5-O)-methyltransferase activity"/>
    <property type="evidence" value="ECO:0007669"/>
    <property type="project" value="UniProtKB-EC"/>
</dbReference>
<evidence type="ECO:0000256" key="12">
    <source>
        <dbReference type="ARBA" id="ARBA00022777"/>
    </source>
</evidence>
<dbReference type="FunFam" id="3.40.50.2020:FF:000010">
    <property type="entry name" value="Uridine-cytidine kinase"/>
    <property type="match status" value="1"/>
</dbReference>
<evidence type="ECO:0000259" key="29">
    <source>
        <dbReference type="PROSITE" id="PS50102"/>
    </source>
</evidence>
<evidence type="ECO:0000256" key="21">
    <source>
        <dbReference type="ARBA" id="ARBA00045506"/>
    </source>
</evidence>
<feature type="domain" description="RRM" evidence="29">
    <location>
        <begin position="33"/>
        <end position="93"/>
    </location>
</feature>
<comment type="function">
    <text evidence="24">May contribute to UTP accumulation needed for blast transformation and proliferation.</text>
</comment>
<dbReference type="InterPro" id="IPR005123">
    <property type="entry name" value="Oxoglu/Fe-dep_dioxygenase_dom"/>
</dbReference>
<dbReference type="Pfam" id="PF13532">
    <property type="entry name" value="2OG-FeII_Oxy_2"/>
    <property type="match status" value="1"/>
</dbReference>
<dbReference type="PANTHER" id="PTHR13069">
    <property type="entry name" value="ALKYLATED DNA REPAIR PROTEIN ALKB HOMOLOG 8"/>
    <property type="match status" value="1"/>
</dbReference>
<keyword evidence="8" id="KW-0597">Phosphoprotein</keyword>
<dbReference type="InterPro" id="IPR037151">
    <property type="entry name" value="AlkB-like_sf"/>
</dbReference>
<dbReference type="GO" id="GO:0005737">
    <property type="term" value="C:cytoplasm"/>
    <property type="evidence" value="ECO:0007669"/>
    <property type="project" value="UniProtKB-SubCell"/>
</dbReference>
<evidence type="ECO:0000256" key="3">
    <source>
        <dbReference type="ARBA" id="ARBA00004496"/>
    </source>
</evidence>
<dbReference type="Gene3D" id="3.30.70.330">
    <property type="match status" value="1"/>
</dbReference>
<protein>
    <recommendedName>
        <fullName evidence="27">Uridine kinase</fullName>
        <ecNumber evidence="27">2.7.1.48</ecNumber>
    </recommendedName>
</protein>
<dbReference type="InterPro" id="IPR051422">
    <property type="entry name" value="AlkB_tRNA_MeTrf/Diox"/>
</dbReference>
<dbReference type="GO" id="GO:0005634">
    <property type="term" value="C:nucleus"/>
    <property type="evidence" value="ECO:0007669"/>
    <property type="project" value="UniProtKB-SubCell"/>
</dbReference>
<evidence type="ECO:0000256" key="6">
    <source>
        <dbReference type="ARBA" id="ARBA00007879"/>
    </source>
</evidence>
<dbReference type="InterPro" id="IPR029063">
    <property type="entry name" value="SAM-dependent_MTases_sf"/>
</dbReference>
<dbReference type="GO" id="GO:0002098">
    <property type="term" value="P:tRNA wobble uridine modification"/>
    <property type="evidence" value="ECO:0007669"/>
    <property type="project" value="TreeGrafter"/>
</dbReference>
<dbReference type="AlphaFoldDB" id="A0A7I8V483"/>
<keyword evidence="13" id="KW-0862">Zinc</keyword>
<dbReference type="PRINTS" id="PR00988">
    <property type="entry name" value="URIDINKINASE"/>
</dbReference>
<comment type="catalytic activity">
    <reaction evidence="20">
        <text>5-(carboxymethyl)uridine(34) in tRNA + S-adenosyl-L-methionine = 5-(2-methoxy-2-oxoethyl)uridine(34) in tRNA + S-adenosyl-L-homocysteine</text>
        <dbReference type="Rhea" id="RHEA:43208"/>
        <dbReference type="Rhea" id="RHEA-COMP:10407"/>
        <dbReference type="Rhea" id="RHEA-COMP:10408"/>
        <dbReference type="ChEBI" id="CHEBI:57856"/>
        <dbReference type="ChEBI" id="CHEBI:59789"/>
        <dbReference type="ChEBI" id="CHEBI:74851"/>
        <dbReference type="ChEBI" id="CHEBI:74882"/>
        <dbReference type="EC" id="2.1.1.229"/>
    </reaction>
</comment>
<comment type="catalytic activity">
    <reaction evidence="23 27">
        <text>uridine + ATP = UMP + ADP + H(+)</text>
        <dbReference type="Rhea" id="RHEA:16825"/>
        <dbReference type="ChEBI" id="CHEBI:15378"/>
        <dbReference type="ChEBI" id="CHEBI:16704"/>
        <dbReference type="ChEBI" id="CHEBI:30616"/>
        <dbReference type="ChEBI" id="CHEBI:57865"/>
        <dbReference type="ChEBI" id="CHEBI:456216"/>
        <dbReference type="EC" id="2.7.1.48"/>
    </reaction>
</comment>
<dbReference type="GO" id="GO:0030488">
    <property type="term" value="P:tRNA methylation"/>
    <property type="evidence" value="ECO:0007669"/>
    <property type="project" value="TreeGrafter"/>
</dbReference>
<evidence type="ECO:0000256" key="14">
    <source>
        <dbReference type="ARBA" id="ARBA00022840"/>
    </source>
</evidence>
<dbReference type="SUPFAM" id="SSF51197">
    <property type="entry name" value="Clavaminate synthase-like"/>
    <property type="match status" value="1"/>
</dbReference>
<comment type="subcellular location">
    <subcellularLocation>
        <location evidence="3">Cytoplasm</location>
    </subcellularLocation>
    <subcellularLocation>
        <location evidence="2">Nucleus</location>
    </subcellularLocation>
</comment>
<comment type="pathway">
    <text evidence="4 27">Pyrimidine metabolism; UMP biosynthesis via salvage pathway; UMP from uridine: step 1/1.</text>
</comment>
<evidence type="ECO:0000256" key="22">
    <source>
        <dbReference type="ARBA" id="ARBA00047436"/>
    </source>
</evidence>
<keyword evidence="17" id="KW-0408">Iron</keyword>
<evidence type="ECO:0000256" key="13">
    <source>
        <dbReference type="ARBA" id="ARBA00022833"/>
    </source>
</evidence>
<dbReference type="Gene3D" id="2.60.120.590">
    <property type="entry name" value="Alpha-ketoglutarate-dependent dioxygenase AlkB-like"/>
    <property type="match status" value="1"/>
</dbReference>
<comment type="caution">
    <text evidence="31">The sequence shown here is derived from an EMBL/GenBank/DDBJ whole genome shotgun (WGS) entry which is preliminary data.</text>
</comment>
<dbReference type="NCBIfam" id="NF004018">
    <property type="entry name" value="PRK05480.1"/>
    <property type="match status" value="1"/>
</dbReference>
<evidence type="ECO:0000256" key="17">
    <source>
        <dbReference type="ARBA" id="ARBA00023004"/>
    </source>
</evidence>
<dbReference type="EC" id="2.7.1.48" evidence="27"/>
<accession>A0A7I8V483</accession>
<dbReference type="GO" id="GO:0008757">
    <property type="term" value="F:S-adenosylmethionine-dependent methyltransferase activity"/>
    <property type="evidence" value="ECO:0007669"/>
    <property type="project" value="InterPro"/>
</dbReference>
<dbReference type="InterPro" id="IPR027417">
    <property type="entry name" value="P-loop_NTPase"/>
</dbReference>
<dbReference type="Gene3D" id="3.40.50.150">
    <property type="entry name" value="Vaccinia Virus protein VP39"/>
    <property type="match status" value="1"/>
</dbReference>
<dbReference type="SMART" id="SM00360">
    <property type="entry name" value="RRM"/>
    <property type="match status" value="1"/>
</dbReference>
<evidence type="ECO:0000256" key="5">
    <source>
        <dbReference type="ARBA" id="ARBA00005408"/>
    </source>
</evidence>
<evidence type="ECO:0000256" key="23">
    <source>
        <dbReference type="ARBA" id="ARBA00048909"/>
    </source>
</evidence>
<evidence type="ECO:0000256" key="7">
    <source>
        <dbReference type="ARBA" id="ARBA00022490"/>
    </source>
</evidence>
<dbReference type="PANTHER" id="PTHR13069:SF21">
    <property type="entry name" value="ALKYLATED DNA REPAIR PROTEIN ALKB HOMOLOG 8"/>
    <property type="match status" value="1"/>
</dbReference>
<comment type="cofactor">
    <cofactor evidence="1">
        <name>Fe(2+)</name>
        <dbReference type="ChEBI" id="CHEBI:29033"/>
    </cofactor>
</comment>
<evidence type="ECO:0000256" key="16">
    <source>
        <dbReference type="ARBA" id="ARBA00022884"/>
    </source>
</evidence>
<dbReference type="GO" id="GO:0004849">
    <property type="term" value="F:uridine kinase activity"/>
    <property type="evidence" value="ECO:0007669"/>
    <property type="project" value="UniProtKB-EC"/>
</dbReference>
<comment type="subunit">
    <text evidence="25">Interacts with RNF19B.</text>
</comment>
<dbReference type="InterPro" id="IPR035979">
    <property type="entry name" value="RBD_domain_sf"/>
</dbReference>
<dbReference type="UniPathway" id="UPA00574">
    <property type="reaction ID" value="UER00637"/>
</dbReference>
<dbReference type="Pfam" id="PF14681">
    <property type="entry name" value="UPRTase"/>
    <property type="match status" value="1"/>
</dbReference>
<dbReference type="SUPFAM" id="SSF53271">
    <property type="entry name" value="PRTase-like"/>
    <property type="match status" value="1"/>
</dbReference>
<dbReference type="InterPro" id="IPR000764">
    <property type="entry name" value="Uridine_kinase-like"/>
</dbReference>
<dbReference type="InterPro" id="IPR006083">
    <property type="entry name" value="PRK/URK"/>
</dbReference>
<dbReference type="Gene3D" id="3.40.50.300">
    <property type="entry name" value="P-loop containing nucleotide triphosphate hydrolases"/>
    <property type="match status" value="1"/>
</dbReference>
<evidence type="ECO:0000256" key="19">
    <source>
        <dbReference type="ARBA" id="ARBA00023268"/>
    </source>
</evidence>
<evidence type="ECO:0000256" key="27">
    <source>
        <dbReference type="RuleBase" id="RU003825"/>
    </source>
</evidence>
<dbReference type="InterPro" id="IPR000836">
    <property type="entry name" value="PRTase_dom"/>
</dbReference>
<feature type="region of interest" description="Disordered" evidence="28">
    <location>
        <begin position="599"/>
        <end position="627"/>
    </location>
</feature>
<keyword evidence="10 27" id="KW-0808">Transferase</keyword>
<evidence type="ECO:0000256" key="2">
    <source>
        <dbReference type="ARBA" id="ARBA00004123"/>
    </source>
</evidence>
<evidence type="ECO:0000256" key="8">
    <source>
        <dbReference type="ARBA" id="ARBA00022553"/>
    </source>
</evidence>
<dbReference type="SUPFAM" id="SSF52540">
    <property type="entry name" value="P-loop containing nucleoside triphosphate hydrolases"/>
    <property type="match status" value="1"/>
</dbReference>
<keyword evidence="18" id="KW-0539">Nucleus</keyword>
<dbReference type="CDD" id="cd02023">
    <property type="entry name" value="UMPK"/>
    <property type="match status" value="1"/>
</dbReference>
<reference evidence="31 32" key="1">
    <citation type="submission" date="2020-08" db="EMBL/GenBank/DDBJ databases">
        <authorList>
            <person name="Hejnol A."/>
        </authorList>
    </citation>
    <scope>NUCLEOTIDE SEQUENCE [LARGE SCALE GENOMIC DNA]</scope>
</reference>
<evidence type="ECO:0000256" key="24">
    <source>
        <dbReference type="ARBA" id="ARBA00056790"/>
    </source>
</evidence>
<feature type="compositionally biased region" description="Polar residues" evidence="28">
    <location>
        <begin position="618"/>
        <end position="627"/>
    </location>
</feature>
<dbReference type="GO" id="GO:0005524">
    <property type="term" value="F:ATP binding"/>
    <property type="evidence" value="ECO:0007669"/>
    <property type="project" value="UniProtKB-KW"/>
</dbReference>
<dbReference type="NCBIfam" id="NF001097">
    <property type="entry name" value="PRK00129.1"/>
    <property type="match status" value="1"/>
</dbReference>
<dbReference type="CDD" id="cd02440">
    <property type="entry name" value="AdoMet_MTases"/>
    <property type="match status" value="1"/>
</dbReference>
<name>A0A7I8V483_9ANNE</name>
<dbReference type="Pfam" id="PF08241">
    <property type="entry name" value="Methyltransf_11"/>
    <property type="match status" value="1"/>
</dbReference>
<keyword evidence="12 27" id="KW-0418">Kinase</keyword>
<dbReference type="InterPro" id="IPR029057">
    <property type="entry name" value="PRTase-like"/>
</dbReference>
<evidence type="ECO:0000256" key="11">
    <source>
        <dbReference type="ARBA" id="ARBA00022741"/>
    </source>
</evidence>
<evidence type="ECO:0000256" key="4">
    <source>
        <dbReference type="ARBA" id="ARBA00004690"/>
    </source>
</evidence>
<dbReference type="SUPFAM" id="SSF53335">
    <property type="entry name" value="S-adenosyl-L-methionine-dependent methyltransferases"/>
    <property type="match status" value="1"/>
</dbReference>
<keyword evidence="16 26" id="KW-0694">RNA-binding</keyword>
<keyword evidence="14 27" id="KW-0067">ATP-binding</keyword>
<dbReference type="EMBL" id="CAJFCJ010000001">
    <property type="protein sequence ID" value="CAD5110994.1"/>
    <property type="molecule type" value="Genomic_DNA"/>
</dbReference>
<keyword evidence="15" id="KW-0832">Ubl conjugation</keyword>
<dbReference type="Pfam" id="PF00076">
    <property type="entry name" value="RRM_1"/>
    <property type="match status" value="1"/>
</dbReference>
<dbReference type="InterPro" id="IPR013216">
    <property type="entry name" value="Methyltransf_11"/>
</dbReference>
<comment type="similarity">
    <text evidence="6">Belongs to the alkB family.</text>
</comment>
<keyword evidence="32" id="KW-1185">Reference proteome</keyword>
<evidence type="ECO:0000256" key="26">
    <source>
        <dbReference type="PROSITE-ProRule" id="PRU00176"/>
    </source>
</evidence>
<comment type="pathway">
    <text evidence="27">Pyrimidine metabolism; CTP biosynthesis via salvage pathway; CTP from cytidine: step 1/3.</text>
</comment>
<evidence type="ECO:0000256" key="20">
    <source>
        <dbReference type="ARBA" id="ARBA00034996"/>
    </source>
</evidence>
<proteinExistence type="inferred from homology"/>
<evidence type="ECO:0000256" key="18">
    <source>
        <dbReference type="ARBA" id="ARBA00023242"/>
    </source>
</evidence>
<feature type="domain" description="Fe2OG dioxygenase" evidence="30">
    <location>
        <begin position="207"/>
        <end position="314"/>
    </location>
</feature>
<dbReference type="UniPathway" id="UPA00579">
    <property type="reaction ID" value="UER00640"/>
</dbReference>
<dbReference type="Gene3D" id="3.40.50.2020">
    <property type="match status" value="1"/>
</dbReference>
<evidence type="ECO:0000256" key="15">
    <source>
        <dbReference type="ARBA" id="ARBA00022843"/>
    </source>
</evidence>
<sequence>MDNRKLVRKHLRSRETFVKHSGLSVNEEPTQHIVILNGGLSNSVTREEILVLFNDYTGSVDVNMPVGKPYCFVSFNEISEAERAKREFHGFSLARSCVASPCIVYTDFITDVPGLERPSSSKPQDLLLFEDYISPEEEELWLNQLSLNEQEEDSKAVMKHRRVKHYGYEFLYSINNVKKDSPLPEGIPNYCKTVLDKICSEFPSIHYPDQLTINQYEPGQGIPPHIDTHSAFEDGIIIISLGSQTVMEFKNPDGVKLPVLLPQRSLTILQKESRYLWSHAIVPRHSDLIPVNGSNAITLVPRRKRISFTFRKVLDPKKICDCNWKDQCDDYKKQENNKILPNTSQEAEKFEKEHVLKVYETISTHFDATRHKQWPKVTEFLAEIQPGSILADIGCGNGKYLGSENLDVFKMGCDTCKNLCSICAEKSIPVFVADALNVPLRDNCVDAVISIAVIHHFATEERRKRAIKEILRILRKKGKALICVWALEQERGNVKSKYLAKNKESTQQAKDLLPVHDNRTKFESQDLFVPWHLRKDGKKSEAVYNRFYHVFKEDRTKKMAAPTCNSADCANQGIKTVELQSASSESSIEADVDSSAITDDATLSKLQPPKVNKKLRQRTTSSSNTANPVVRSGIRTIYTQGRPPWYDSRGQLEQAFMIGICGGSASGKTTVATKIIESLSIQWVSLLSMDSFYKVLTEEQHKDACNNEYNFDHPDAFDFELMIKTLKRLKKGKSIEIPIYNFTTHSREKEKKTLYGANVVIFEGILAFHSKELRDLLDMKVFVDTDADIRLVRRLKRDIGERGRDMTGVMKQYDKFVKPAYNHYIEPMTHVADIIVPRGGENLIAISLIKNHVHSQLLKRGHKFRSELKESAHDDQPLPPKLCQLQKTKQIQSLHTMIRRKDTPRDEFIFYSNRLMRLLVELALSYLPYEKRKIETPQGSVYEGKACKAKKLCGVSILRAGETMEPALTEVCKDIRLGKLLIQTNFETGEPELHYIRLPKDIGEHHVFLLDPTVATGAAAIMAIRILLDHDVPEDQIMLLSLIMAEVGVHSIAYAFPKVKLVTTAVDKEINDRFHIIPGIGNFGDRYFGTDTKPEVDI</sequence>
<keyword evidence="9" id="KW-0489">Methyltransferase</keyword>
<dbReference type="FunFam" id="3.40.50.300:FF:000200">
    <property type="entry name" value="Uridine-cytidine kinase"/>
    <property type="match status" value="1"/>
</dbReference>
<keyword evidence="11 27" id="KW-0547">Nucleotide-binding</keyword>
<evidence type="ECO:0000256" key="9">
    <source>
        <dbReference type="ARBA" id="ARBA00022603"/>
    </source>
</evidence>
<comment type="similarity">
    <text evidence="5 27">Belongs to the uridine kinase family.</text>
</comment>
<evidence type="ECO:0000256" key="28">
    <source>
        <dbReference type="SAM" id="MobiDB-lite"/>
    </source>
</evidence>
<dbReference type="InterPro" id="IPR027450">
    <property type="entry name" value="AlkB-like"/>
</dbReference>
<gene>
    <name evidence="31" type="ORF">DGYR_LOCUS344</name>
</gene>